<dbReference type="Proteomes" id="UP000800039">
    <property type="component" value="Unassembled WGS sequence"/>
</dbReference>
<sequence>MMLSLLKSPKNPPKGQSLGHQTYYGHPTREATKCGHDIHPSASTHTPWCPGCIASLTKAKLDAAQNKLITEGGLSPAEHMRDRRWNQARLKHEIAKQRLEKARKEGQLRWEREQAWDEAHQPSDSQRAETATGLKSSTECPVCASMVASYPTKVPEMEVAKDVPWWEQPCGHAVEDIVVPITLPRLHHNHQPWQHTRRPESSQALRKIIQNLRVSMHSADNYRRTWDNRYKTESAVRRKHSLGQDIHFEPDFWDSPICGLTSRRDFQHVLENQRMAARRARGNIPRPKLPRSSLSHTELSEQLHVDEDWIEAMREKEELEELEREARKVGEEVGYLYFVGTIDGMEEWKEDYLQSDRQLVVRTLQ</sequence>
<name>A0A9P4GN07_9PLEO</name>
<keyword evidence="3" id="KW-1185">Reference proteome</keyword>
<dbReference type="GeneID" id="63856054"/>
<feature type="compositionally biased region" description="Polar residues" evidence="1">
    <location>
        <begin position="122"/>
        <end position="133"/>
    </location>
</feature>
<reference evidence="2" key="1">
    <citation type="submission" date="2020-01" db="EMBL/GenBank/DDBJ databases">
        <authorList>
            <consortium name="DOE Joint Genome Institute"/>
            <person name="Haridas S."/>
            <person name="Albert R."/>
            <person name="Binder M."/>
            <person name="Bloem J."/>
            <person name="Labutti K."/>
            <person name="Salamov A."/>
            <person name="Andreopoulos B."/>
            <person name="Baker S.E."/>
            <person name="Barry K."/>
            <person name="Bills G."/>
            <person name="Bluhm B.H."/>
            <person name="Cannon C."/>
            <person name="Castanera R."/>
            <person name="Culley D.E."/>
            <person name="Daum C."/>
            <person name="Ezra D."/>
            <person name="Gonzalez J.B."/>
            <person name="Henrissat B."/>
            <person name="Kuo A."/>
            <person name="Liang C."/>
            <person name="Lipzen A."/>
            <person name="Lutzoni F."/>
            <person name="Magnuson J."/>
            <person name="Mondo S."/>
            <person name="Nolan M."/>
            <person name="Ohm R."/>
            <person name="Pangilinan J."/>
            <person name="Park H.-J."/>
            <person name="Ramirez L."/>
            <person name="Alfaro M."/>
            <person name="Sun H."/>
            <person name="Tritt A."/>
            <person name="Yoshinaga Y."/>
            <person name="Zwiers L.-H."/>
            <person name="Turgeon B.G."/>
            <person name="Goodwin S.B."/>
            <person name="Spatafora J.W."/>
            <person name="Crous P.W."/>
            <person name="Grigoriev I.V."/>
        </authorList>
    </citation>
    <scope>NUCLEOTIDE SEQUENCE</scope>
    <source>
        <strain evidence="2">CBS 394.84</strain>
    </source>
</reference>
<accession>A0A9P4GN07</accession>
<feature type="region of interest" description="Disordered" evidence="1">
    <location>
        <begin position="114"/>
        <end position="133"/>
    </location>
</feature>
<comment type="caution">
    <text evidence="2">The sequence shown here is derived from an EMBL/GenBank/DDBJ whole genome shotgun (WGS) entry which is preliminary data.</text>
</comment>
<dbReference type="OrthoDB" id="3783520at2759"/>
<evidence type="ECO:0000313" key="3">
    <source>
        <dbReference type="Proteomes" id="UP000800039"/>
    </source>
</evidence>
<organism evidence="2 3">
    <name type="scientific">Cucurbitaria berberidis CBS 394.84</name>
    <dbReference type="NCBI Taxonomy" id="1168544"/>
    <lineage>
        <taxon>Eukaryota</taxon>
        <taxon>Fungi</taxon>
        <taxon>Dikarya</taxon>
        <taxon>Ascomycota</taxon>
        <taxon>Pezizomycotina</taxon>
        <taxon>Dothideomycetes</taxon>
        <taxon>Pleosporomycetidae</taxon>
        <taxon>Pleosporales</taxon>
        <taxon>Pleosporineae</taxon>
        <taxon>Cucurbitariaceae</taxon>
        <taxon>Cucurbitaria</taxon>
    </lineage>
</organism>
<protein>
    <submittedName>
        <fullName evidence="2">Uncharacterized protein</fullName>
    </submittedName>
</protein>
<dbReference type="EMBL" id="ML976615">
    <property type="protein sequence ID" value="KAF1849438.1"/>
    <property type="molecule type" value="Genomic_DNA"/>
</dbReference>
<dbReference type="RefSeq" id="XP_040792001.1">
    <property type="nucleotide sequence ID" value="XM_040938797.1"/>
</dbReference>
<evidence type="ECO:0000256" key="1">
    <source>
        <dbReference type="SAM" id="MobiDB-lite"/>
    </source>
</evidence>
<evidence type="ECO:0000313" key="2">
    <source>
        <dbReference type="EMBL" id="KAF1849438.1"/>
    </source>
</evidence>
<proteinExistence type="predicted"/>
<feature type="region of interest" description="Disordered" evidence="1">
    <location>
        <begin position="1"/>
        <end position="24"/>
    </location>
</feature>
<gene>
    <name evidence="2" type="ORF">K460DRAFT_90967</name>
</gene>
<dbReference type="AlphaFoldDB" id="A0A9P4GN07"/>